<dbReference type="EMBL" id="CAACVJ010000704">
    <property type="protein sequence ID" value="VEP18890.1"/>
    <property type="molecule type" value="Genomic_DNA"/>
</dbReference>
<evidence type="ECO:0000313" key="2">
    <source>
        <dbReference type="Proteomes" id="UP000320055"/>
    </source>
</evidence>
<gene>
    <name evidence="1" type="ORF">H1P_950006</name>
</gene>
<dbReference type="AlphaFoldDB" id="A0A563W5H8"/>
<proteinExistence type="predicted"/>
<organism evidence="1 2">
    <name type="scientific">Hyella patelloides LEGE 07179</name>
    <dbReference type="NCBI Taxonomy" id="945734"/>
    <lineage>
        <taxon>Bacteria</taxon>
        <taxon>Bacillati</taxon>
        <taxon>Cyanobacteriota</taxon>
        <taxon>Cyanophyceae</taxon>
        <taxon>Pleurocapsales</taxon>
        <taxon>Hyellaceae</taxon>
        <taxon>Hyella</taxon>
    </lineage>
</organism>
<keyword evidence="2" id="KW-1185">Reference proteome</keyword>
<evidence type="ECO:0000313" key="1">
    <source>
        <dbReference type="EMBL" id="VEP18890.1"/>
    </source>
</evidence>
<sequence length="46" mass="5270">MSHIDSTVKNENLIKSKIKISVRYAYANNTILYLICKLFNRGSVPI</sequence>
<accession>A0A563W5H8</accession>
<reference evidence="1 2" key="1">
    <citation type="submission" date="2019-01" db="EMBL/GenBank/DDBJ databases">
        <authorList>
            <person name="Brito A."/>
        </authorList>
    </citation>
    <scope>NUCLEOTIDE SEQUENCE [LARGE SCALE GENOMIC DNA]</scope>
    <source>
        <strain evidence="1">1</strain>
    </source>
</reference>
<name>A0A563W5H8_9CYAN</name>
<protein>
    <submittedName>
        <fullName evidence="1">Uncharacterized protein</fullName>
    </submittedName>
</protein>
<dbReference type="Proteomes" id="UP000320055">
    <property type="component" value="Unassembled WGS sequence"/>
</dbReference>